<reference evidence="2" key="2">
    <citation type="journal article" date="2023" name="IMA Fungus">
        <title>Comparative genomic study of the Penicillium genus elucidates a diverse pangenome and 15 lateral gene transfer events.</title>
        <authorList>
            <person name="Petersen C."/>
            <person name="Sorensen T."/>
            <person name="Nielsen M.R."/>
            <person name="Sondergaard T.E."/>
            <person name="Sorensen J.L."/>
            <person name="Fitzpatrick D.A."/>
            <person name="Frisvad J.C."/>
            <person name="Nielsen K.L."/>
        </authorList>
    </citation>
    <scope>NUCLEOTIDE SEQUENCE</scope>
    <source>
        <strain evidence="2">IBT 26290</strain>
    </source>
</reference>
<dbReference type="Proteomes" id="UP001149163">
    <property type="component" value="Unassembled WGS sequence"/>
</dbReference>
<accession>A0A9W9I3K0</accession>
<organism evidence="2 3">
    <name type="scientific">Penicillium canariense</name>
    <dbReference type="NCBI Taxonomy" id="189055"/>
    <lineage>
        <taxon>Eukaryota</taxon>
        <taxon>Fungi</taxon>
        <taxon>Dikarya</taxon>
        <taxon>Ascomycota</taxon>
        <taxon>Pezizomycotina</taxon>
        <taxon>Eurotiomycetes</taxon>
        <taxon>Eurotiomycetidae</taxon>
        <taxon>Eurotiales</taxon>
        <taxon>Aspergillaceae</taxon>
        <taxon>Penicillium</taxon>
    </lineage>
</organism>
<reference evidence="2" key="1">
    <citation type="submission" date="2022-11" db="EMBL/GenBank/DDBJ databases">
        <authorList>
            <person name="Petersen C."/>
        </authorList>
    </citation>
    <scope>NUCLEOTIDE SEQUENCE</scope>
    <source>
        <strain evidence="2">IBT 26290</strain>
    </source>
</reference>
<proteinExistence type="predicted"/>
<dbReference type="GeneID" id="81427362"/>
<feature type="region of interest" description="Disordered" evidence="1">
    <location>
        <begin position="1"/>
        <end position="31"/>
    </location>
</feature>
<dbReference type="EMBL" id="JAPQKN010000003">
    <property type="protein sequence ID" value="KAJ5167280.1"/>
    <property type="molecule type" value="Genomic_DNA"/>
</dbReference>
<dbReference type="RefSeq" id="XP_056543741.1">
    <property type="nucleotide sequence ID" value="XM_056688186.1"/>
</dbReference>
<evidence type="ECO:0000256" key="1">
    <source>
        <dbReference type="SAM" id="MobiDB-lite"/>
    </source>
</evidence>
<keyword evidence="3" id="KW-1185">Reference proteome</keyword>
<dbReference type="AlphaFoldDB" id="A0A9W9I3K0"/>
<name>A0A9W9I3K0_9EURO</name>
<protein>
    <submittedName>
        <fullName evidence="2">Uncharacterized protein</fullName>
    </submittedName>
</protein>
<evidence type="ECO:0000313" key="3">
    <source>
        <dbReference type="Proteomes" id="UP001149163"/>
    </source>
</evidence>
<comment type="caution">
    <text evidence="2">The sequence shown here is derived from an EMBL/GenBank/DDBJ whole genome shotgun (WGS) entry which is preliminary data.</text>
</comment>
<gene>
    <name evidence="2" type="ORF">N7482_006061</name>
</gene>
<dbReference type="OrthoDB" id="4329799at2759"/>
<evidence type="ECO:0000313" key="2">
    <source>
        <dbReference type="EMBL" id="KAJ5167280.1"/>
    </source>
</evidence>
<sequence>MDPPFDEEPVWITNEDARSEPSEPEESIELPELSNVVEPKCAEIFRATRPESWAIDAGDFCLFPSKPKLCFQIHQRSSWSQSAPFQLFNLWRPASYFGATLTHLGPTPIKLNRDDLIVTGYEDDTVTLKTGDTGAIPFTPANVVACLDIDRPGFLCCTVCFSYRGRVILANGERWSFDEIDNEVHTFTRERDGDSFRGMTEGKSLTWGFYHGSTRRTGDVPQDLPFTMDRDTRICRINRSVTRADPPQVGAVLAVMNRDGIVCCEGFEKNAELETANIRELVVMTALAVAQYANWLKE</sequence>